<dbReference type="Proteomes" id="UP000199469">
    <property type="component" value="Unassembled WGS sequence"/>
</dbReference>
<dbReference type="GO" id="GO:0000160">
    <property type="term" value="P:phosphorelay signal transduction system"/>
    <property type="evidence" value="ECO:0007669"/>
    <property type="project" value="InterPro"/>
</dbReference>
<sequence>MNKKILIADDHYVVRLGTALILESQFAKISIDYAESYDEVKNKLNAERFDLIILDIEMPGSTFKKMIKELKMIQEDLMIMIFSSYKESVAIEYIQEGAEGYLNKLSSEKTLIKAVQSIFEDGYYYPFKLVKQLSARPQKEEVESILSEREFQVFKLLVEGNGNLEIANILQIQMTTASTYKRRIYAKLGVNNLIDLLKIYNSQNQEK</sequence>
<dbReference type="Pfam" id="PF00196">
    <property type="entry name" value="GerE"/>
    <property type="match status" value="1"/>
</dbReference>
<dbReference type="SMART" id="SM00421">
    <property type="entry name" value="HTH_LUXR"/>
    <property type="match status" value="1"/>
</dbReference>
<dbReference type="InterPro" id="IPR000792">
    <property type="entry name" value="Tscrpt_reg_LuxR_C"/>
</dbReference>
<dbReference type="GO" id="GO:0003677">
    <property type="term" value="F:DNA binding"/>
    <property type="evidence" value="ECO:0007669"/>
    <property type="project" value="UniProtKB-KW"/>
</dbReference>
<dbReference type="InterPro" id="IPR011006">
    <property type="entry name" value="CheY-like_superfamily"/>
</dbReference>
<dbReference type="Gene3D" id="3.40.50.2300">
    <property type="match status" value="1"/>
</dbReference>
<dbReference type="InterPro" id="IPR016032">
    <property type="entry name" value="Sig_transdc_resp-reg_C-effctor"/>
</dbReference>
<keyword evidence="1 3" id="KW-0597">Phosphoprotein</keyword>
<evidence type="ECO:0000313" key="7">
    <source>
        <dbReference type="Proteomes" id="UP000199469"/>
    </source>
</evidence>
<evidence type="ECO:0000259" key="5">
    <source>
        <dbReference type="PROSITE" id="PS50110"/>
    </source>
</evidence>
<dbReference type="EMBL" id="FOIU01000001">
    <property type="protein sequence ID" value="SEW09479.1"/>
    <property type="molecule type" value="Genomic_DNA"/>
</dbReference>
<evidence type="ECO:0000256" key="3">
    <source>
        <dbReference type="PROSITE-ProRule" id="PRU00169"/>
    </source>
</evidence>
<dbReference type="OrthoDB" id="1013073at2"/>
<feature type="modified residue" description="4-aspartylphosphate" evidence="3">
    <location>
        <position position="55"/>
    </location>
</feature>
<dbReference type="CDD" id="cd17535">
    <property type="entry name" value="REC_NarL-like"/>
    <property type="match status" value="1"/>
</dbReference>
<dbReference type="InterPro" id="IPR051015">
    <property type="entry name" value="EvgA-like"/>
</dbReference>
<dbReference type="PROSITE" id="PS50043">
    <property type="entry name" value="HTH_LUXR_2"/>
    <property type="match status" value="1"/>
</dbReference>
<proteinExistence type="predicted"/>
<dbReference type="STRING" id="356305.SAMN05421841_0999"/>
<dbReference type="GO" id="GO:0006355">
    <property type="term" value="P:regulation of DNA-templated transcription"/>
    <property type="evidence" value="ECO:0007669"/>
    <property type="project" value="InterPro"/>
</dbReference>
<dbReference type="PANTHER" id="PTHR45566">
    <property type="entry name" value="HTH-TYPE TRANSCRIPTIONAL REGULATOR YHJB-RELATED"/>
    <property type="match status" value="1"/>
</dbReference>
<evidence type="ECO:0000259" key="4">
    <source>
        <dbReference type="PROSITE" id="PS50043"/>
    </source>
</evidence>
<feature type="domain" description="Response regulatory" evidence="5">
    <location>
        <begin position="4"/>
        <end position="119"/>
    </location>
</feature>
<gene>
    <name evidence="6" type="ORF">SAMN05421841_0999</name>
</gene>
<dbReference type="CDD" id="cd06170">
    <property type="entry name" value="LuxR_C_like"/>
    <property type="match status" value="1"/>
</dbReference>
<evidence type="ECO:0000313" key="6">
    <source>
        <dbReference type="EMBL" id="SEW09479.1"/>
    </source>
</evidence>
<dbReference type="PANTHER" id="PTHR45566:SF1">
    <property type="entry name" value="HTH-TYPE TRANSCRIPTIONAL REGULATOR YHJB-RELATED"/>
    <property type="match status" value="1"/>
</dbReference>
<dbReference type="SUPFAM" id="SSF46894">
    <property type="entry name" value="C-terminal effector domain of the bipartite response regulators"/>
    <property type="match status" value="1"/>
</dbReference>
<feature type="domain" description="HTH luxR-type" evidence="4">
    <location>
        <begin position="139"/>
        <end position="204"/>
    </location>
</feature>
<reference evidence="7" key="1">
    <citation type="submission" date="2016-10" db="EMBL/GenBank/DDBJ databases">
        <authorList>
            <person name="Varghese N."/>
            <person name="Submissions S."/>
        </authorList>
    </citation>
    <scope>NUCLEOTIDE SEQUENCE [LARGE SCALE GENOMIC DNA]</scope>
    <source>
        <strain evidence="7">DSM 17724</strain>
    </source>
</reference>
<name>A0A1I0P7F6_9FLAO</name>
<evidence type="ECO:0000256" key="1">
    <source>
        <dbReference type="ARBA" id="ARBA00022553"/>
    </source>
</evidence>
<dbReference type="RefSeq" id="WP_089790919.1">
    <property type="nucleotide sequence ID" value="NZ_FOIU01000001.1"/>
</dbReference>
<protein>
    <submittedName>
        <fullName evidence="6">Two component transcriptional regulator, LuxR family</fullName>
    </submittedName>
</protein>
<dbReference type="SMART" id="SM00448">
    <property type="entry name" value="REC"/>
    <property type="match status" value="1"/>
</dbReference>
<keyword evidence="7" id="KW-1185">Reference proteome</keyword>
<dbReference type="PRINTS" id="PR00038">
    <property type="entry name" value="HTHLUXR"/>
</dbReference>
<dbReference type="PROSITE" id="PS50110">
    <property type="entry name" value="RESPONSE_REGULATORY"/>
    <property type="match status" value="1"/>
</dbReference>
<keyword evidence="2" id="KW-0238">DNA-binding</keyword>
<dbReference type="SUPFAM" id="SSF52172">
    <property type="entry name" value="CheY-like"/>
    <property type="match status" value="1"/>
</dbReference>
<organism evidence="6 7">
    <name type="scientific">Chryseobacterium wanjuense</name>
    <dbReference type="NCBI Taxonomy" id="356305"/>
    <lineage>
        <taxon>Bacteria</taxon>
        <taxon>Pseudomonadati</taxon>
        <taxon>Bacteroidota</taxon>
        <taxon>Flavobacteriia</taxon>
        <taxon>Flavobacteriales</taxon>
        <taxon>Weeksellaceae</taxon>
        <taxon>Chryseobacterium group</taxon>
        <taxon>Chryseobacterium</taxon>
    </lineage>
</organism>
<accession>A0A1I0P7F6</accession>
<dbReference type="Pfam" id="PF00072">
    <property type="entry name" value="Response_reg"/>
    <property type="match status" value="1"/>
</dbReference>
<dbReference type="InterPro" id="IPR058245">
    <property type="entry name" value="NreC/VraR/RcsB-like_REC"/>
</dbReference>
<evidence type="ECO:0000256" key="2">
    <source>
        <dbReference type="ARBA" id="ARBA00023125"/>
    </source>
</evidence>
<dbReference type="InterPro" id="IPR001789">
    <property type="entry name" value="Sig_transdc_resp-reg_receiver"/>
</dbReference>
<dbReference type="AlphaFoldDB" id="A0A1I0P7F6"/>